<dbReference type="AlphaFoldDB" id="A0A858R497"/>
<dbReference type="KEGG" id="acru:HHL28_03215"/>
<feature type="compositionally biased region" description="Basic and acidic residues" evidence="1">
    <location>
        <begin position="69"/>
        <end position="82"/>
    </location>
</feature>
<protein>
    <submittedName>
        <fullName evidence="3">Uncharacterized protein</fullName>
    </submittedName>
</protein>
<accession>A0A858R497</accession>
<feature type="region of interest" description="Disordered" evidence="1">
    <location>
        <begin position="44"/>
        <end position="94"/>
    </location>
</feature>
<keyword evidence="2" id="KW-0812">Transmembrane</keyword>
<evidence type="ECO:0000313" key="3">
    <source>
        <dbReference type="EMBL" id="QJE72240.1"/>
    </source>
</evidence>
<dbReference type="Proteomes" id="UP000501891">
    <property type="component" value="Chromosome"/>
</dbReference>
<sequence>MYDSGGVDGQVIWAFFMVLAIPIAAGIFTFFATRADKKRRAVAEQANRPDLLPPDAAEANQREATLPEAHPDNRPPRIEPVHLVDPAGKTARQG</sequence>
<evidence type="ECO:0000256" key="2">
    <source>
        <dbReference type="SAM" id="Phobius"/>
    </source>
</evidence>
<organism evidence="3 4">
    <name type="scientific">Aerophototrophica crusticola</name>
    <dbReference type="NCBI Taxonomy" id="1709002"/>
    <lineage>
        <taxon>Bacteria</taxon>
        <taxon>Pseudomonadati</taxon>
        <taxon>Pseudomonadota</taxon>
        <taxon>Alphaproteobacteria</taxon>
        <taxon>Rhodospirillales</taxon>
        <taxon>Rhodospirillaceae</taxon>
        <taxon>Aerophototrophica</taxon>
    </lineage>
</organism>
<keyword evidence="2" id="KW-1133">Transmembrane helix</keyword>
<keyword evidence="2" id="KW-0472">Membrane</keyword>
<feature type="transmembrane region" description="Helical" evidence="2">
    <location>
        <begin position="12"/>
        <end position="32"/>
    </location>
</feature>
<dbReference type="EMBL" id="CP051775">
    <property type="protein sequence ID" value="QJE72240.1"/>
    <property type="molecule type" value="Genomic_DNA"/>
</dbReference>
<keyword evidence="4" id="KW-1185">Reference proteome</keyword>
<proteinExistence type="predicted"/>
<evidence type="ECO:0000313" key="4">
    <source>
        <dbReference type="Proteomes" id="UP000501891"/>
    </source>
</evidence>
<reference evidence="3" key="1">
    <citation type="submission" date="2020-04" db="EMBL/GenBank/DDBJ databases">
        <title>A desert anoxygenic phototrophic bacterium fixes CO2 using RubisCO under aerobic conditions.</title>
        <authorList>
            <person name="Tang K."/>
        </authorList>
    </citation>
    <scope>NUCLEOTIDE SEQUENCE [LARGE SCALE GENOMIC DNA]</scope>
    <source>
        <strain evidence="3">MIMtkB3</strain>
    </source>
</reference>
<gene>
    <name evidence="3" type="ORF">HHL28_03215</name>
</gene>
<name>A0A858R497_9PROT</name>
<evidence type="ECO:0000256" key="1">
    <source>
        <dbReference type="SAM" id="MobiDB-lite"/>
    </source>
</evidence>